<proteinExistence type="predicted"/>
<evidence type="ECO:0000313" key="1">
    <source>
        <dbReference type="EMBL" id="KAJ1194944.1"/>
    </source>
</evidence>
<evidence type="ECO:0000313" key="2">
    <source>
        <dbReference type="Proteomes" id="UP001066276"/>
    </source>
</evidence>
<organism evidence="1 2">
    <name type="scientific">Pleurodeles waltl</name>
    <name type="common">Iberian ribbed newt</name>
    <dbReference type="NCBI Taxonomy" id="8319"/>
    <lineage>
        <taxon>Eukaryota</taxon>
        <taxon>Metazoa</taxon>
        <taxon>Chordata</taxon>
        <taxon>Craniata</taxon>
        <taxon>Vertebrata</taxon>
        <taxon>Euteleostomi</taxon>
        <taxon>Amphibia</taxon>
        <taxon>Batrachia</taxon>
        <taxon>Caudata</taxon>
        <taxon>Salamandroidea</taxon>
        <taxon>Salamandridae</taxon>
        <taxon>Pleurodelinae</taxon>
        <taxon>Pleurodeles</taxon>
    </lineage>
</organism>
<protein>
    <submittedName>
        <fullName evidence="1">Uncharacterized protein</fullName>
    </submittedName>
</protein>
<comment type="caution">
    <text evidence="1">The sequence shown here is derived from an EMBL/GenBank/DDBJ whole genome shotgun (WGS) entry which is preliminary data.</text>
</comment>
<dbReference type="Proteomes" id="UP001066276">
    <property type="component" value="Chromosome 2_2"/>
</dbReference>
<reference evidence="1" key="1">
    <citation type="journal article" date="2022" name="bioRxiv">
        <title>Sequencing and chromosome-scale assembly of the giantPleurodeles waltlgenome.</title>
        <authorList>
            <person name="Brown T."/>
            <person name="Elewa A."/>
            <person name="Iarovenko S."/>
            <person name="Subramanian E."/>
            <person name="Araus A.J."/>
            <person name="Petzold A."/>
            <person name="Susuki M."/>
            <person name="Suzuki K.-i.T."/>
            <person name="Hayashi T."/>
            <person name="Toyoda A."/>
            <person name="Oliveira C."/>
            <person name="Osipova E."/>
            <person name="Leigh N.D."/>
            <person name="Simon A."/>
            <person name="Yun M.H."/>
        </authorList>
    </citation>
    <scope>NUCLEOTIDE SEQUENCE</scope>
    <source>
        <strain evidence="1">20211129_DDA</strain>
        <tissue evidence="1">Liver</tissue>
    </source>
</reference>
<gene>
    <name evidence="1" type="ORF">NDU88_004228</name>
</gene>
<keyword evidence="2" id="KW-1185">Reference proteome</keyword>
<dbReference type="EMBL" id="JANPWB010000004">
    <property type="protein sequence ID" value="KAJ1194944.1"/>
    <property type="molecule type" value="Genomic_DNA"/>
</dbReference>
<accession>A0AAV7V0L3</accession>
<dbReference type="AlphaFoldDB" id="A0AAV7V0L3"/>
<sequence>MLVTRGSGGIRALCRVSIVYGATAQGPGRITARAPQSPASRVSAAPFFQGHRLGIASVPGHTPARSPRRQLSPAQVCQGAASPSRAARRRFFCGAAGARLEAGCYFGVQRPGSQTN</sequence>
<name>A0AAV7V0L3_PLEWA</name>